<dbReference type="RefSeq" id="WP_116571154.1">
    <property type="nucleotide sequence ID" value="NZ_QDGZ01000002.1"/>
</dbReference>
<keyword evidence="2" id="KW-1185">Reference proteome</keyword>
<proteinExistence type="predicted"/>
<gene>
    <name evidence="1" type="ORF">DDE18_04970</name>
</gene>
<evidence type="ECO:0000313" key="2">
    <source>
        <dbReference type="Proteomes" id="UP000246018"/>
    </source>
</evidence>
<sequence>MSLQAPISRDTHVVLRAAVLEFRESESRRRHAPVTIHVGRPDRVSPTWVVGPGQRLDAALRTDIAAGLLHRALADRALRLAGTPYAWLTRSGGLDLHDADAAWSAAVRGACADAGLAPVFVVVTRDGWVDPVSGVRREWRRLRRWRPPG</sequence>
<dbReference type="AlphaFoldDB" id="A0A2T8FDA1"/>
<organism evidence="1 2">
    <name type="scientific">Nocardioides gansuensis</name>
    <dbReference type="NCBI Taxonomy" id="2138300"/>
    <lineage>
        <taxon>Bacteria</taxon>
        <taxon>Bacillati</taxon>
        <taxon>Actinomycetota</taxon>
        <taxon>Actinomycetes</taxon>
        <taxon>Propionibacteriales</taxon>
        <taxon>Nocardioidaceae</taxon>
        <taxon>Nocardioides</taxon>
    </lineage>
</organism>
<protein>
    <submittedName>
        <fullName evidence="1">Uncharacterized protein</fullName>
    </submittedName>
</protein>
<dbReference type="Proteomes" id="UP000246018">
    <property type="component" value="Unassembled WGS sequence"/>
</dbReference>
<name>A0A2T8FDA1_9ACTN</name>
<evidence type="ECO:0000313" key="1">
    <source>
        <dbReference type="EMBL" id="PVG83680.1"/>
    </source>
</evidence>
<reference evidence="1 2" key="1">
    <citation type="submission" date="2018-04" db="EMBL/GenBank/DDBJ databases">
        <title>Genome of Nocardioides gansuensis WSJ-1.</title>
        <authorList>
            <person name="Wu S."/>
            <person name="Wang G."/>
        </authorList>
    </citation>
    <scope>NUCLEOTIDE SEQUENCE [LARGE SCALE GENOMIC DNA]</scope>
    <source>
        <strain evidence="1 2">WSJ-1</strain>
    </source>
</reference>
<dbReference type="OrthoDB" id="3789324at2"/>
<accession>A0A2T8FDA1</accession>
<comment type="caution">
    <text evidence="1">The sequence shown here is derived from an EMBL/GenBank/DDBJ whole genome shotgun (WGS) entry which is preliminary data.</text>
</comment>
<dbReference type="EMBL" id="QDGZ01000002">
    <property type="protein sequence ID" value="PVG83680.1"/>
    <property type="molecule type" value="Genomic_DNA"/>
</dbReference>